<proteinExistence type="predicted"/>
<protein>
    <submittedName>
        <fullName evidence="1">Type IV secretory pathway VirD2 relaxase</fullName>
    </submittedName>
</protein>
<dbReference type="EMBL" id="JACHLN010000005">
    <property type="protein sequence ID" value="MBB4841318.1"/>
    <property type="molecule type" value="Genomic_DNA"/>
</dbReference>
<dbReference type="AlphaFoldDB" id="A0A7W7K601"/>
<dbReference type="Proteomes" id="UP000575241">
    <property type="component" value="Unassembled WGS sequence"/>
</dbReference>
<dbReference type="Pfam" id="PF11843">
    <property type="entry name" value="DUF3363"/>
    <property type="match status" value="1"/>
</dbReference>
<dbReference type="RefSeq" id="WP_184170886.1">
    <property type="nucleotide sequence ID" value="NZ_JACHLN010000005.1"/>
</dbReference>
<dbReference type="InterPro" id="IPR021795">
    <property type="entry name" value="DUF3363"/>
</dbReference>
<keyword evidence="2" id="KW-1185">Reference proteome</keyword>
<reference evidence="1 2" key="1">
    <citation type="submission" date="2020-08" db="EMBL/GenBank/DDBJ databases">
        <title>Functional genomics of gut bacteria from endangered species of beetles.</title>
        <authorList>
            <person name="Carlos-Shanley C."/>
        </authorList>
    </citation>
    <scope>NUCLEOTIDE SEQUENCE [LARGE SCALE GENOMIC DNA]</scope>
    <source>
        <strain evidence="1 2">S00224</strain>
    </source>
</reference>
<gene>
    <name evidence="1" type="ORF">HNP52_004420</name>
</gene>
<accession>A0A7W7K601</accession>
<name>A0A7W7K601_9SPHN</name>
<sequence length="655" mass="73211">MSDDEEFEPRLGRMRARGSTRGRKYLHQVLQAAALATTGKVVGRTFHGSRIGRGAGAGRILASRDALGRFRQRRVIIKSRVARLAGRGMQGARAHLRYLQRDGVTREGDPGRLYGAEQDEVDGKAFLDRAADDRHQFRFIVSAEDGAEYTDLKPLTRRLMAQMEADLGTRLDWVAVDHFNTGHPHTHILLRGRDDSGKDLVLAREYLSTGMRERAAEIVELDLGPRSDREIQRRLLREVEQDRWTSLDRQLVAGIGEEGWTSPAHQSPVLQAALTGRLARLERMGLAEQSVPGRWRLDPDLEATLREMGERGDIIKAMHRVLVRQSPEAQEQDFARFVPRLEPRPVVGRVLGRGLSDELRDRHYLLVDATDGCIHRVDIGRGDALEPLPEGAVVRIEPRVAQVRPADRVVAEVAAAHDGRYSVDLHLRHDPSATQAIAETHVRRLEAMRRLAGIVEREPDGGWRIAADHLARAEAFEQRQLRDRPVAVEILSRLPIEQQVGADGATWLDRQLTSADPVPLGEAGFGAAAREAQRLRLRWLMAEGLAEEKGGAPVFRPDLIEQLRRRELLGVAGQLGEELGLRFVEARPGTQVEGVLRRHVDTASGRYGVVAKAKEFTLVPWRPVLEHRIGKPISGMMRERGVSWTVDRGRGPSIS</sequence>
<evidence type="ECO:0000313" key="1">
    <source>
        <dbReference type="EMBL" id="MBB4841318.1"/>
    </source>
</evidence>
<organism evidence="1 2">
    <name type="scientific">Sphingomonas kyeonggiensis</name>
    <dbReference type="NCBI Taxonomy" id="1268553"/>
    <lineage>
        <taxon>Bacteria</taxon>
        <taxon>Pseudomonadati</taxon>
        <taxon>Pseudomonadota</taxon>
        <taxon>Alphaproteobacteria</taxon>
        <taxon>Sphingomonadales</taxon>
        <taxon>Sphingomonadaceae</taxon>
        <taxon>Sphingomonas</taxon>
    </lineage>
</organism>
<evidence type="ECO:0000313" key="2">
    <source>
        <dbReference type="Proteomes" id="UP000575241"/>
    </source>
</evidence>
<comment type="caution">
    <text evidence="1">The sequence shown here is derived from an EMBL/GenBank/DDBJ whole genome shotgun (WGS) entry which is preliminary data.</text>
</comment>
<dbReference type="NCBIfam" id="NF041267">
    <property type="entry name" value="relax_RlxS"/>
    <property type="match status" value="1"/>
</dbReference>